<accession>A0AAV0IFA6</accession>
<organism evidence="1 2">
    <name type="scientific">Linum tenue</name>
    <dbReference type="NCBI Taxonomy" id="586396"/>
    <lineage>
        <taxon>Eukaryota</taxon>
        <taxon>Viridiplantae</taxon>
        <taxon>Streptophyta</taxon>
        <taxon>Embryophyta</taxon>
        <taxon>Tracheophyta</taxon>
        <taxon>Spermatophyta</taxon>
        <taxon>Magnoliopsida</taxon>
        <taxon>eudicotyledons</taxon>
        <taxon>Gunneridae</taxon>
        <taxon>Pentapetalae</taxon>
        <taxon>rosids</taxon>
        <taxon>fabids</taxon>
        <taxon>Malpighiales</taxon>
        <taxon>Linaceae</taxon>
        <taxon>Linum</taxon>
    </lineage>
</organism>
<gene>
    <name evidence="1" type="ORF">LITE_LOCUS8698</name>
</gene>
<dbReference type="EMBL" id="CAMGYJ010000003">
    <property type="protein sequence ID" value="CAI0395364.1"/>
    <property type="molecule type" value="Genomic_DNA"/>
</dbReference>
<evidence type="ECO:0000313" key="2">
    <source>
        <dbReference type="Proteomes" id="UP001154282"/>
    </source>
</evidence>
<keyword evidence="2" id="KW-1185">Reference proteome</keyword>
<evidence type="ECO:0000313" key="1">
    <source>
        <dbReference type="EMBL" id="CAI0395364.1"/>
    </source>
</evidence>
<proteinExistence type="predicted"/>
<sequence>MRRYERVCELGWNPLYRSGQSVCVPAGVVWEFQRPASNRFICCRR</sequence>
<dbReference type="AlphaFoldDB" id="A0AAV0IFA6"/>
<dbReference type="Proteomes" id="UP001154282">
    <property type="component" value="Unassembled WGS sequence"/>
</dbReference>
<protein>
    <submittedName>
        <fullName evidence="1">Uncharacterized protein</fullName>
    </submittedName>
</protein>
<reference evidence="1" key="1">
    <citation type="submission" date="2022-08" db="EMBL/GenBank/DDBJ databases">
        <authorList>
            <person name="Gutierrez-Valencia J."/>
        </authorList>
    </citation>
    <scope>NUCLEOTIDE SEQUENCE</scope>
</reference>
<comment type="caution">
    <text evidence="1">The sequence shown here is derived from an EMBL/GenBank/DDBJ whole genome shotgun (WGS) entry which is preliminary data.</text>
</comment>
<name>A0AAV0IFA6_9ROSI</name>